<evidence type="ECO:0000256" key="1">
    <source>
        <dbReference type="ARBA" id="ARBA00004496"/>
    </source>
</evidence>
<proteinExistence type="inferred from homology"/>
<comment type="caution">
    <text evidence="7">The sequence shown here is derived from an EMBL/GenBank/DDBJ whole genome shotgun (WGS) entry which is preliminary data.</text>
</comment>
<reference evidence="7" key="1">
    <citation type="journal article" date="2018" name="Genome Biol.">
        <title>SKESA: strategic k-mer extension for scrupulous assemblies.</title>
        <authorList>
            <person name="Souvorov A."/>
            <person name="Agarwala R."/>
            <person name="Lipman D.J."/>
        </authorList>
    </citation>
    <scope>NUCLEOTIDE SEQUENCE</scope>
    <source>
        <strain evidence="7">MA.CK_97/00002312</strain>
    </source>
</reference>
<comment type="subcellular location">
    <subcellularLocation>
        <location evidence="1">Cytoplasm</location>
    </subcellularLocation>
</comment>
<evidence type="ECO:0000256" key="5">
    <source>
        <dbReference type="ARBA" id="ARBA00022971"/>
    </source>
</evidence>
<keyword evidence="6" id="KW-0238">DNA-binding</keyword>
<dbReference type="GO" id="GO:0005737">
    <property type="term" value="C:cytoplasm"/>
    <property type="evidence" value="ECO:0007669"/>
    <property type="project" value="UniProtKB-SubCell"/>
</dbReference>
<evidence type="ECO:0000256" key="4">
    <source>
        <dbReference type="ARBA" id="ARBA00022490"/>
    </source>
</evidence>
<name>A0A744IIC5_SALER</name>
<dbReference type="InterPro" id="IPR008876">
    <property type="entry name" value="TraY"/>
</dbReference>
<gene>
    <name evidence="7" type="ORF">G9F00_004311</name>
</gene>
<accession>A0A744IIC5</accession>
<dbReference type="EMBL" id="DAAUQT010000017">
    <property type="protein sequence ID" value="HAF2502445.1"/>
    <property type="molecule type" value="Genomic_DNA"/>
</dbReference>
<dbReference type="Pfam" id="PF05509">
    <property type="entry name" value="TraY"/>
    <property type="match status" value="1"/>
</dbReference>
<protein>
    <recommendedName>
        <fullName evidence="3">Relaxosome protein TraY</fullName>
    </recommendedName>
</protein>
<sequence length="67" mass="7434">MTKPAPISSGAPQTRRVKVILTAEASELLSAAAKKGKRSRQVEAMLRLHDSLKNIPEIKVCYWESNK</sequence>
<comment type="similarity">
    <text evidence="2">Belongs to the TraY family.</text>
</comment>
<dbReference type="AlphaFoldDB" id="A0A744IIC5"/>
<evidence type="ECO:0000256" key="3">
    <source>
        <dbReference type="ARBA" id="ARBA00020541"/>
    </source>
</evidence>
<reference evidence="7" key="2">
    <citation type="submission" date="2020-02" db="EMBL/GenBank/DDBJ databases">
        <authorList>
            <consortium name="NCBI Pathogen Detection Project"/>
        </authorList>
    </citation>
    <scope>NUCLEOTIDE SEQUENCE</scope>
    <source>
        <strain evidence="7">MA.CK_97/00002312</strain>
    </source>
</reference>
<keyword evidence="4" id="KW-0963">Cytoplasm</keyword>
<keyword evidence="5" id="KW-0184">Conjugation</keyword>
<organism evidence="7">
    <name type="scientific">Salmonella enterica</name>
    <name type="common">Salmonella choleraesuis</name>
    <dbReference type="NCBI Taxonomy" id="28901"/>
    <lineage>
        <taxon>Bacteria</taxon>
        <taxon>Pseudomonadati</taxon>
        <taxon>Pseudomonadota</taxon>
        <taxon>Gammaproteobacteria</taxon>
        <taxon>Enterobacterales</taxon>
        <taxon>Enterobacteriaceae</taxon>
        <taxon>Salmonella</taxon>
    </lineage>
</organism>
<evidence type="ECO:0000313" key="7">
    <source>
        <dbReference type="EMBL" id="HAF2502445.1"/>
    </source>
</evidence>
<evidence type="ECO:0000256" key="6">
    <source>
        <dbReference type="ARBA" id="ARBA00023125"/>
    </source>
</evidence>
<dbReference type="GO" id="GO:0003677">
    <property type="term" value="F:DNA binding"/>
    <property type="evidence" value="ECO:0007669"/>
    <property type="project" value="UniProtKB-KW"/>
</dbReference>
<evidence type="ECO:0000256" key="2">
    <source>
        <dbReference type="ARBA" id="ARBA00007183"/>
    </source>
</evidence>